<dbReference type="Pfam" id="PF02901">
    <property type="entry name" value="PFL-like"/>
    <property type="match status" value="1"/>
</dbReference>
<dbReference type="GO" id="GO:0005829">
    <property type="term" value="C:cytosol"/>
    <property type="evidence" value="ECO:0007669"/>
    <property type="project" value="TreeGrafter"/>
</dbReference>
<accession>A0A7M5XBF3</accession>
<sequence length="1326" mass="148761">MATEAADKFLMQEGLLYTKPKYGTVFVFEEPSTGLVDRVNACIELKQVIADQWKPQVSTTKFNVVAGFDPEVWNQTMANVEGWSAAAGNLEMRKSPRQIIEGSDKFLNTGGFAVVMCRSVEKDVAGFHERLAIVEKQFNTIASKYGLTIDKTVCGAKDALSGLFVDGLGNKSESSALQAAVACKGGVNGYPGGSYMLQQKFRFAWDLLSEKGAHDLAKMIGRHKENTLVFGNNERTHLTRVHHVEPHPHNTSNFRIHRISMPFDDDEEKEETPGGFGGGSKESGLFYISFSKSQDYVMKLLTSMVGDRKGVTHDSLIASTTCMKGGFYYLPAVREFGMEPPGVLPMSDLLFDHWDVKPEDNEYLFYNHKEYMSRMSSARKANVSGEENAENDPYPDPPSQRVLHLVEEMFENWEDTWFHPRRADPIPHLYETSTDTNIKTYSKLLRQAHAVRLTLSSVYTTNDFTGDFKNSYGVANDLFRISPYDILAGKMPGYGLGIGQIAMPYLNPDPEGGLSAENIDAYAHKLNEVSGFGHVVPNYQTLIDAGIPGFLQQLQNRYNKCTDQTKKEYYYCCILVYTGVQEYMQNYANLATHLADKGTGSGVDYALNGDQIANLRVVADRMNYLANTGPPVTFIDAVQLILTLHACLHMTSEPVSIGRLDMMLEPFLQKEYDQFIADPQFYQDVIDAFWIKIGEKVQLSRETRLDLYKVGTIAVPYRSDGRFPRGDGCNQWVQQVTIGGYTSPDGVKLVPPSDTRNEIVKLCLKAARRLPLNAPCVSLRLHNMTNEEVLKEASKTILSGGAHPVIDHDDRIIPALQTTGLSLERAAGYSSDGCYEPIIPGKSEFSFCYVPLLQVLEMTINRGATISDAGPEGMRGYTVSQEFRPGSADIKSINDLKKQFAKHLRLQMNDALSFLGSYGNIYNIYASQMLSCMIDGCLDKGLDIYNGGADIKLIGLMAISFANTVDSIYAIQELCFGDDSQVSLDYLLLALMSDWGFNLQEPWQDPTDGKVSAEMRGLNMKLLREKSLKLPKYGLKTREDAKDAERLTTSNRESLKDIATWLAKEIVESFKDVTTDGKYPFCNSIRKGLDEKYPNEFHYALGSGTFEGYVGWGLGCAASADGRRKAQPIASDMSPTPTPQDVSDTVVKIDDIYKILPYMDIEELKTKYSNGCEIDLTISEATDENNLTDFLRHYANQEKNLGGNILTITVADQDTFHGAMKNPEQYDLVRVRTGGWTEFYISFYSPHQLQHLRRTRAIIPPASGDSMVVDEKGAVRRLSKREARRKEKQAKREQRRLEKRAKRKAERQEERAERHDERSRKHRKSR</sequence>
<dbReference type="SUPFAM" id="SSF51998">
    <property type="entry name" value="PFL-like glycyl radical enzymes"/>
    <property type="match status" value="1"/>
</dbReference>
<dbReference type="InterPro" id="IPR048328">
    <property type="entry name" value="Dyp_perox_C"/>
</dbReference>
<feature type="domain" description="Glycine radical" evidence="5">
    <location>
        <begin position="1135"/>
        <end position="1260"/>
    </location>
</feature>
<dbReference type="Gene3D" id="3.20.70.20">
    <property type="match status" value="1"/>
</dbReference>
<feature type="domain" description="PFL" evidence="6">
    <location>
        <begin position="400"/>
        <end position="1124"/>
    </location>
</feature>
<evidence type="ECO:0000256" key="3">
    <source>
        <dbReference type="PROSITE-ProRule" id="PRU00493"/>
    </source>
</evidence>
<name>A0A7M5XBF3_9CNID</name>
<proteinExistence type="predicted"/>
<dbReference type="GO" id="GO:0016829">
    <property type="term" value="F:lyase activity"/>
    <property type="evidence" value="ECO:0007669"/>
    <property type="project" value="UniProtKB-KW"/>
</dbReference>
<dbReference type="SUPFAM" id="SSF54909">
    <property type="entry name" value="Dimeric alpha+beta barrel"/>
    <property type="match status" value="1"/>
</dbReference>
<evidence type="ECO:0000259" key="5">
    <source>
        <dbReference type="PROSITE" id="PS51149"/>
    </source>
</evidence>
<dbReference type="RefSeq" id="XP_066928528.1">
    <property type="nucleotide sequence ID" value="XM_067072427.1"/>
</dbReference>
<reference evidence="7" key="1">
    <citation type="submission" date="2021-01" db="UniProtKB">
        <authorList>
            <consortium name="EnsemblMetazoa"/>
        </authorList>
    </citation>
    <scope>IDENTIFICATION</scope>
</reference>
<evidence type="ECO:0000259" key="6">
    <source>
        <dbReference type="PROSITE" id="PS51554"/>
    </source>
</evidence>
<dbReference type="InterPro" id="IPR051215">
    <property type="entry name" value="GRE"/>
</dbReference>
<evidence type="ECO:0000256" key="4">
    <source>
        <dbReference type="SAM" id="MobiDB-lite"/>
    </source>
</evidence>
<dbReference type="PROSITE" id="PS51149">
    <property type="entry name" value="GLY_RADICAL_2"/>
    <property type="match status" value="1"/>
</dbReference>
<feature type="compositionally biased region" description="Basic and acidic residues" evidence="4">
    <location>
        <begin position="1277"/>
        <end position="1296"/>
    </location>
</feature>
<organism evidence="7 8">
    <name type="scientific">Clytia hemisphaerica</name>
    <dbReference type="NCBI Taxonomy" id="252671"/>
    <lineage>
        <taxon>Eukaryota</taxon>
        <taxon>Metazoa</taxon>
        <taxon>Cnidaria</taxon>
        <taxon>Hydrozoa</taxon>
        <taxon>Hydroidolina</taxon>
        <taxon>Leptothecata</taxon>
        <taxon>Obeliida</taxon>
        <taxon>Clytiidae</taxon>
        <taxon>Clytia</taxon>
    </lineage>
</organism>
<dbReference type="PROSITE" id="PS51554">
    <property type="entry name" value="PFL"/>
    <property type="match status" value="1"/>
</dbReference>
<dbReference type="GeneID" id="136816005"/>
<dbReference type="Pfam" id="PF20628">
    <property type="entry name" value="Dyp_perox_C"/>
    <property type="match status" value="1"/>
</dbReference>
<evidence type="ECO:0000256" key="1">
    <source>
        <dbReference type="ARBA" id="ARBA00022818"/>
    </source>
</evidence>
<dbReference type="OrthoDB" id="76259at2759"/>
<dbReference type="PANTHER" id="PTHR43641">
    <property type="entry name" value="FORMATE ACETYLTRANSFERASE 3-RELATED"/>
    <property type="match status" value="1"/>
</dbReference>
<feature type="region of interest" description="Disordered" evidence="4">
    <location>
        <begin position="1277"/>
        <end position="1326"/>
    </location>
</feature>
<feature type="modified residue" description="Glycine radical" evidence="3">
    <location>
        <position position="1235"/>
    </location>
</feature>
<evidence type="ECO:0000256" key="2">
    <source>
        <dbReference type="ARBA" id="ARBA00023239"/>
    </source>
</evidence>
<keyword evidence="8" id="KW-1185">Reference proteome</keyword>
<evidence type="ECO:0000313" key="8">
    <source>
        <dbReference type="Proteomes" id="UP000594262"/>
    </source>
</evidence>
<protein>
    <recommendedName>
        <fullName evidence="9">PFL domain-containing protein</fullName>
    </recommendedName>
</protein>
<dbReference type="EnsemblMetazoa" id="CLYHEMT020582.1">
    <property type="protein sequence ID" value="CLYHEMP020582.1"/>
    <property type="gene ID" value="CLYHEMG020582"/>
</dbReference>
<dbReference type="Proteomes" id="UP000594262">
    <property type="component" value="Unplaced"/>
</dbReference>
<dbReference type="InterPro" id="IPR011008">
    <property type="entry name" value="Dimeric_a/b-barrel"/>
</dbReference>
<feature type="compositionally biased region" description="Basic and acidic residues" evidence="4">
    <location>
        <begin position="1306"/>
        <end position="1319"/>
    </location>
</feature>
<dbReference type="PANTHER" id="PTHR43641:SF2">
    <property type="entry name" value="DEHYDRATASE YBIW-RELATED"/>
    <property type="match status" value="1"/>
</dbReference>
<evidence type="ECO:0000313" key="7">
    <source>
        <dbReference type="EnsemblMetazoa" id="CLYHEMP020582.1"/>
    </source>
</evidence>
<evidence type="ECO:0008006" key="9">
    <source>
        <dbReference type="Google" id="ProtNLM"/>
    </source>
</evidence>
<keyword evidence="1 3" id="KW-0556">Organic radical</keyword>
<dbReference type="InterPro" id="IPR004184">
    <property type="entry name" value="PFL_dom"/>
</dbReference>
<dbReference type="InterPro" id="IPR001150">
    <property type="entry name" value="Gly_radical"/>
</dbReference>
<keyword evidence="2" id="KW-0456">Lyase</keyword>